<evidence type="ECO:0008006" key="2">
    <source>
        <dbReference type="Google" id="ProtNLM"/>
    </source>
</evidence>
<name>A0A0F9RPS7_9ZZZZ</name>
<dbReference type="EMBL" id="LAZR01003349">
    <property type="protein sequence ID" value="KKN19293.1"/>
    <property type="molecule type" value="Genomic_DNA"/>
</dbReference>
<evidence type="ECO:0000313" key="1">
    <source>
        <dbReference type="EMBL" id="KKN19293.1"/>
    </source>
</evidence>
<accession>A0A0F9RPS7</accession>
<dbReference type="AlphaFoldDB" id="A0A0F9RPS7"/>
<protein>
    <recommendedName>
        <fullName evidence="2">Transcription factor zinc-finger domain-containing protein</fullName>
    </recommendedName>
</protein>
<sequence>MTPATTKFQCPRCKAQIIVEHHSDIEIEFCPACGLHEDDPVDETNEERNKRRMT</sequence>
<comment type="caution">
    <text evidence="1">The sequence shown here is derived from an EMBL/GenBank/DDBJ whole genome shotgun (WGS) entry which is preliminary data.</text>
</comment>
<gene>
    <name evidence="1" type="ORF">LCGC14_0947220</name>
</gene>
<organism evidence="1">
    <name type="scientific">marine sediment metagenome</name>
    <dbReference type="NCBI Taxonomy" id="412755"/>
    <lineage>
        <taxon>unclassified sequences</taxon>
        <taxon>metagenomes</taxon>
        <taxon>ecological metagenomes</taxon>
    </lineage>
</organism>
<reference evidence="1" key="1">
    <citation type="journal article" date="2015" name="Nature">
        <title>Complex archaea that bridge the gap between prokaryotes and eukaryotes.</title>
        <authorList>
            <person name="Spang A."/>
            <person name="Saw J.H."/>
            <person name="Jorgensen S.L."/>
            <person name="Zaremba-Niedzwiedzka K."/>
            <person name="Martijn J."/>
            <person name="Lind A.E."/>
            <person name="van Eijk R."/>
            <person name="Schleper C."/>
            <person name="Guy L."/>
            <person name="Ettema T.J."/>
        </authorList>
    </citation>
    <scope>NUCLEOTIDE SEQUENCE</scope>
</reference>
<proteinExistence type="predicted"/>